<feature type="region of interest" description="Disordered" evidence="1">
    <location>
        <begin position="1206"/>
        <end position="1232"/>
    </location>
</feature>
<feature type="transmembrane region" description="Helical" evidence="2">
    <location>
        <begin position="342"/>
        <end position="361"/>
    </location>
</feature>
<dbReference type="PANTHER" id="PTHR32063">
    <property type="match status" value="1"/>
</dbReference>
<protein>
    <recommendedName>
        <fullName evidence="5">Hydrophobic/amphiphilic exporter-1, HAE1 family</fullName>
    </recommendedName>
</protein>
<feature type="region of interest" description="Disordered" evidence="1">
    <location>
        <begin position="531"/>
        <end position="576"/>
    </location>
</feature>
<dbReference type="SUPFAM" id="SSF82714">
    <property type="entry name" value="Multidrug efflux transporter AcrB TolC docking domain, DN and DC subdomains"/>
    <property type="match status" value="1"/>
</dbReference>
<dbReference type="Proteomes" id="UP001500755">
    <property type="component" value="Unassembled WGS sequence"/>
</dbReference>
<evidence type="ECO:0000256" key="2">
    <source>
        <dbReference type="SAM" id="Phobius"/>
    </source>
</evidence>
<dbReference type="Gene3D" id="3.30.70.1320">
    <property type="entry name" value="Multidrug efflux transporter AcrB pore domain like"/>
    <property type="match status" value="1"/>
</dbReference>
<feature type="transmembrane region" description="Helical" evidence="2">
    <location>
        <begin position="1066"/>
        <end position="1088"/>
    </location>
</feature>
<dbReference type="SUPFAM" id="SSF82866">
    <property type="entry name" value="Multidrug efflux transporter AcrB transmembrane domain"/>
    <property type="match status" value="2"/>
</dbReference>
<dbReference type="PRINTS" id="PR00702">
    <property type="entry name" value="ACRIFLAVINRP"/>
</dbReference>
<feature type="transmembrane region" description="Helical" evidence="2">
    <location>
        <begin position="1094"/>
        <end position="1116"/>
    </location>
</feature>
<keyword evidence="2" id="KW-0812">Transmembrane</keyword>
<feature type="compositionally biased region" description="Basic and acidic residues" evidence="1">
    <location>
        <begin position="873"/>
        <end position="886"/>
    </location>
</feature>
<feature type="transmembrane region" description="Helical" evidence="2">
    <location>
        <begin position="394"/>
        <end position="418"/>
    </location>
</feature>
<evidence type="ECO:0000256" key="1">
    <source>
        <dbReference type="SAM" id="MobiDB-lite"/>
    </source>
</evidence>
<reference evidence="4" key="1">
    <citation type="journal article" date="2019" name="Int. J. Syst. Evol. Microbiol.">
        <title>The Global Catalogue of Microorganisms (GCM) 10K type strain sequencing project: providing services to taxonomists for standard genome sequencing and annotation.</title>
        <authorList>
            <consortium name="The Broad Institute Genomics Platform"/>
            <consortium name="The Broad Institute Genome Sequencing Center for Infectious Disease"/>
            <person name="Wu L."/>
            <person name="Ma J."/>
        </authorList>
    </citation>
    <scope>NUCLEOTIDE SEQUENCE [LARGE SCALE GENOMIC DNA]</scope>
    <source>
        <strain evidence="4">JCM 14546</strain>
    </source>
</reference>
<dbReference type="SUPFAM" id="SSF82693">
    <property type="entry name" value="Multidrug efflux transporter AcrB pore domain, PN1, PN2, PC1 and PC2 subdomains"/>
    <property type="match status" value="2"/>
</dbReference>
<comment type="caution">
    <text evidence="3">The sequence shown here is derived from an EMBL/GenBank/DDBJ whole genome shotgun (WGS) entry which is preliminary data.</text>
</comment>
<evidence type="ECO:0000313" key="3">
    <source>
        <dbReference type="EMBL" id="GAA1997560.1"/>
    </source>
</evidence>
<feature type="transmembrane region" description="Helical" evidence="2">
    <location>
        <begin position="1172"/>
        <end position="1193"/>
    </location>
</feature>
<feature type="region of interest" description="Disordered" evidence="1">
    <location>
        <begin position="831"/>
        <end position="902"/>
    </location>
</feature>
<feature type="compositionally biased region" description="Acidic residues" evidence="1">
    <location>
        <begin position="837"/>
        <end position="872"/>
    </location>
</feature>
<keyword evidence="4" id="KW-1185">Reference proteome</keyword>
<dbReference type="Gene3D" id="1.20.1640.10">
    <property type="entry name" value="Multidrug efflux transporter AcrB transmembrane domain"/>
    <property type="match status" value="3"/>
</dbReference>
<dbReference type="RefSeq" id="WP_344305919.1">
    <property type="nucleotide sequence ID" value="NZ_BAAANO010000002.1"/>
</dbReference>
<dbReference type="InterPro" id="IPR001036">
    <property type="entry name" value="Acrflvin-R"/>
</dbReference>
<dbReference type="Pfam" id="PF00873">
    <property type="entry name" value="ACR_tran"/>
    <property type="match status" value="3"/>
</dbReference>
<feature type="transmembrane region" description="Helical" evidence="2">
    <location>
        <begin position="1141"/>
        <end position="1166"/>
    </location>
</feature>
<accession>A0ABP5EGP1</accession>
<sequence>MTSWLTRTSLRNRLLVGLMAGIVALFGVIATTNLNQELVPDTTYPSVSVQGALPGASPDIVEETVTTPLETALDGITGVDTVSTTTTSGAVSAMVSWDFAEDYDEMFGAVRTAVDGVRAELPADAMLETYGSSLDDVPVVVFAIADSAAGDEASGDDADTAALGERVENVLVPELEAVSGVSDVQVGGLVEEEVRLSFRPDDVEEHEVTVSAVAQELEAAGVVVPGGQTTVDERTLAIEVGSSLSSVEDVADVPLRTADGTVRLGDVAYVSLAPVESQSITRANGQDALTVSVLKDSEANVVDVSHGVTEAIDRVKADLGGGVETTILLDQAPFIEQSVHNLAVEGGLGLVFAILVILFFLASFRSTVVAAISIPLSLLVALIGLSLGGLTLNMLTLGALTIAVGRVVDDSIVVIENIRRRQGTRALTADDIVASVRQVAGAITSSTLTTVAVFLPIAFVAGEVGELFRPFAVTVTLALLASLLVALTIVPVVSYWFLREAPRPLSPEKLAKLEAKDRAFIERQEAAAERRRARRQSRIDAKNTKRAAKGLPPLPAATAEAPLRPGTGGESADPVDGLQRAFMPPIRAALRRPWATLGVSAVLVLVTGVLATGLRTDFLGDTGQNLVSVTQELPVGTSLAASSDKAALIEEVIAADPDVESTVTSVSAGSGSAVNSFTVTLVEDADVAEVTARLQTALDGLEDAGEVLAGFGTGQQDVEIAIAGTDPAALAEAADLLTEKVAELEGVQSATNDLSADQPVVRIAVDRAAAAEVGYSQAEVGAAVAQSLAGSPIGTLTLEGKERNIVIAPEVSNPSVEEIAALALPVTQVQTAHAQEEAQDAITEEQDAISEEAQAEAEEQQQEAIEAAEDGAEQAREQLDEARSALEEAQNPSAAPAVPDPAQMAAEQIAQLEEAVAAAEDGVEAADEQVDDLYAAQEKAAEDRATQERLTEQSEAIPDITGEAVTVGDIAEVTEENVPAAINRDDGVRQVTVLATPEDQMLGVVSVGVQQLIADTDLPDGVTFSVGGASAAQQEAFTQLGISMLLAIVLVLLVMIATFRSFVQPLVLLASIPLAATGAVVLLVVTGIPLGIPALIGLLMLIGIVVTNAIVLIDLVNHLRADGLPLEDALLHGTRLRLRPILMTAAATVFALLPMAFGLTGGGLFISQPLAIVVIGGLTSSTLLTLVVVPVLYELVERRKETLAARREEKRAAKQARREAEQERPVAEVGAQ</sequence>
<gene>
    <name evidence="3" type="ORF">GCM10009755_00790</name>
</gene>
<keyword evidence="2" id="KW-0472">Membrane</keyword>
<dbReference type="Gene3D" id="3.30.70.1430">
    <property type="entry name" value="Multidrug efflux transporter AcrB pore domain"/>
    <property type="match status" value="3"/>
</dbReference>
<dbReference type="EMBL" id="BAAANO010000002">
    <property type="protein sequence ID" value="GAA1997560.1"/>
    <property type="molecule type" value="Genomic_DNA"/>
</dbReference>
<name>A0ABP5EGP1_9MICO</name>
<dbReference type="InterPro" id="IPR027463">
    <property type="entry name" value="AcrB_DN_DC_subdom"/>
</dbReference>
<dbReference type="Gene3D" id="3.30.2090.10">
    <property type="entry name" value="Multidrug efflux transporter AcrB TolC docking domain, DN and DC subdomains"/>
    <property type="match status" value="3"/>
</dbReference>
<organism evidence="3 4">
    <name type="scientific">Brevibacterium samyangense</name>
    <dbReference type="NCBI Taxonomy" id="366888"/>
    <lineage>
        <taxon>Bacteria</taxon>
        <taxon>Bacillati</taxon>
        <taxon>Actinomycetota</taxon>
        <taxon>Actinomycetes</taxon>
        <taxon>Micrococcales</taxon>
        <taxon>Brevibacteriaceae</taxon>
        <taxon>Brevibacterium</taxon>
    </lineage>
</organism>
<feature type="transmembrane region" description="Helical" evidence="2">
    <location>
        <begin position="368"/>
        <end position="388"/>
    </location>
</feature>
<dbReference type="Gene3D" id="3.30.70.1440">
    <property type="entry name" value="Multidrug efflux transporter AcrB pore domain"/>
    <property type="match status" value="2"/>
</dbReference>
<feature type="transmembrane region" description="Helical" evidence="2">
    <location>
        <begin position="471"/>
        <end position="498"/>
    </location>
</feature>
<feature type="transmembrane region" description="Helical" evidence="2">
    <location>
        <begin position="594"/>
        <end position="614"/>
    </location>
</feature>
<feature type="compositionally biased region" description="Basic and acidic residues" evidence="1">
    <location>
        <begin position="1206"/>
        <end position="1226"/>
    </location>
</feature>
<dbReference type="PANTHER" id="PTHR32063:SF0">
    <property type="entry name" value="SWARMING MOTILITY PROTEIN SWRC"/>
    <property type="match status" value="1"/>
</dbReference>
<evidence type="ECO:0000313" key="4">
    <source>
        <dbReference type="Proteomes" id="UP001500755"/>
    </source>
</evidence>
<feature type="transmembrane region" description="Helical" evidence="2">
    <location>
        <begin position="439"/>
        <end position="459"/>
    </location>
</feature>
<evidence type="ECO:0008006" key="5">
    <source>
        <dbReference type="Google" id="ProtNLM"/>
    </source>
</evidence>
<feature type="transmembrane region" description="Helical" evidence="2">
    <location>
        <begin position="1040"/>
        <end position="1059"/>
    </location>
</feature>
<proteinExistence type="predicted"/>
<keyword evidence="2" id="KW-1133">Transmembrane helix</keyword>